<dbReference type="InterPro" id="IPR000515">
    <property type="entry name" value="MetI-like"/>
</dbReference>
<dbReference type="Gene3D" id="1.10.3720.10">
    <property type="entry name" value="MetI-like"/>
    <property type="match status" value="1"/>
</dbReference>
<evidence type="ECO:0000256" key="5">
    <source>
        <dbReference type="ARBA" id="ARBA00022989"/>
    </source>
</evidence>
<keyword evidence="6 7" id="KW-0472">Membrane</keyword>
<comment type="subcellular location">
    <subcellularLocation>
        <location evidence="1 7">Cell membrane</location>
        <topology evidence="1 7">Multi-pass membrane protein</topology>
    </subcellularLocation>
</comment>
<feature type="transmembrane region" description="Helical" evidence="7">
    <location>
        <begin position="12"/>
        <end position="34"/>
    </location>
</feature>
<sequence length="288" mass="31008">MSAAAVQTRVLRVLRVVVIVALVAATVLPFAYMVSLSFVRIEDLLRDPLRVVPALDRITTETYRQVLASEEDGGWGFGRFMRNSALVALAAAALTTLLCVPAAYALTRLRFAGRRQIGALFLAVYLFPTIIIAVPVFVGFQVLGLGSSLIGLVIAYIALTVPVSVHMLRNHLAQIPESIDEAAVLDGAGRIQTMLRITIPLALPTIMSTALYSFMIAWNEFLFALLFLSAKPELWTVSLGLTRLSDGQEVARTVLMAGSVLLTLPIILLYAVAERALTEGLAAGADKG</sequence>
<organism evidence="9 10">
    <name type="scientific">Nocardioides turkmenicus</name>
    <dbReference type="NCBI Taxonomy" id="2711220"/>
    <lineage>
        <taxon>Bacteria</taxon>
        <taxon>Bacillati</taxon>
        <taxon>Actinomycetota</taxon>
        <taxon>Actinomycetes</taxon>
        <taxon>Propionibacteriales</taxon>
        <taxon>Nocardioidaceae</taxon>
        <taxon>Nocardioides</taxon>
    </lineage>
</organism>
<dbReference type="EMBL" id="JAALAA010000008">
    <property type="protein sequence ID" value="NGN93417.1"/>
    <property type="molecule type" value="Genomic_DNA"/>
</dbReference>
<feature type="transmembrane region" description="Helical" evidence="7">
    <location>
        <begin position="250"/>
        <end position="272"/>
    </location>
</feature>
<dbReference type="GO" id="GO:0005886">
    <property type="term" value="C:plasma membrane"/>
    <property type="evidence" value="ECO:0007669"/>
    <property type="project" value="UniProtKB-SubCell"/>
</dbReference>
<protein>
    <submittedName>
        <fullName evidence="9">Carbohydrate ABC transporter permease</fullName>
    </submittedName>
</protein>
<keyword evidence="3" id="KW-1003">Cell membrane</keyword>
<comment type="similarity">
    <text evidence="7">Belongs to the binding-protein-dependent transport system permease family.</text>
</comment>
<dbReference type="AlphaFoldDB" id="A0A6M1RAM8"/>
<dbReference type="Proteomes" id="UP000483261">
    <property type="component" value="Unassembled WGS sequence"/>
</dbReference>
<evidence type="ECO:0000256" key="6">
    <source>
        <dbReference type="ARBA" id="ARBA00023136"/>
    </source>
</evidence>
<dbReference type="RefSeq" id="WP_165111144.1">
    <property type="nucleotide sequence ID" value="NZ_JAALAA010000008.1"/>
</dbReference>
<proteinExistence type="inferred from homology"/>
<keyword evidence="4 7" id="KW-0812">Transmembrane</keyword>
<name>A0A6M1RAM8_9ACTN</name>
<dbReference type="PROSITE" id="PS50928">
    <property type="entry name" value="ABC_TM1"/>
    <property type="match status" value="1"/>
</dbReference>
<dbReference type="SUPFAM" id="SSF161098">
    <property type="entry name" value="MetI-like"/>
    <property type="match status" value="1"/>
</dbReference>
<accession>A0A6M1RAM8</accession>
<keyword evidence="2 7" id="KW-0813">Transport</keyword>
<dbReference type="GO" id="GO:0055085">
    <property type="term" value="P:transmembrane transport"/>
    <property type="evidence" value="ECO:0007669"/>
    <property type="project" value="InterPro"/>
</dbReference>
<dbReference type="PANTHER" id="PTHR32243">
    <property type="entry name" value="MALTOSE TRANSPORT SYSTEM PERMEASE-RELATED"/>
    <property type="match status" value="1"/>
</dbReference>
<feature type="domain" description="ABC transmembrane type-1" evidence="8">
    <location>
        <begin position="81"/>
        <end position="273"/>
    </location>
</feature>
<feature type="transmembrane region" description="Helical" evidence="7">
    <location>
        <begin position="85"/>
        <end position="107"/>
    </location>
</feature>
<gene>
    <name evidence="9" type="ORF">G5C66_11780</name>
</gene>
<dbReference type="Pfam" id="PF00528">
    <property type="entry name" value="BPD_transp_1"/>
    <property type="match status" value="1"/>
</dbReference>
<feature type="transmembrane region" description="Helical" evidence="7">
    <location>
        <begin position="119"/>
        <end position="143"/>
    </location>
</feature>
<evidence type="ECO:0000259" key="8">
    <source>
        <dbReference type="PROSITE" id="PS50928"/>
    </source>
</evidence>
<keyword evidence="5 7" id="KW-1133">Transmembrane helix</keyword>
<evidence type="ECO:0000256" key="1">
    <source>
        <dbReference type="ARBA" id="ARBA00004651"/>
    </source>
</evidence>
<evidence type="ECO:0000313" key="9">
    <source>
        <dbReference type="EMBL" id="NGN93417.1"/>
    </source>
</evidence>
<evidence type="ECO:0000256" key="3">
    <source>
        <dbReference type="ARBA" id="ARBA00022475"/>
    </source>
</evidence>
<dbReference type="InterPro" id="IPR035906">
    <property type="entry name" value="MetI-like_sf"/>
</dbReference>
<comment type="caution">
    <text evidence="9">The sequence shown here is derived from an EMBL/GenBank/DDBJ whole genome shotgun (WGS) entry which is preliminary data.</text>
</comment>
<evidence type="ECO:0000256" key="7">
    <source>
        <dbReference type="RuleBase" id="RU363032"/>
    </source>
</evidence>
<feature type="transmembrane region" description="Helical" evidence="7">
    <location>
        <begin position="149"/>
        <end position="168"/>
    </location>
</feature>
<keyword evidence="10" id="KW-1185">Reference proteome</keyword>
<dbReference type="CDD" id="cd06261">
    <property type="entry name" value="TM_PBP2"/>
    <property type="match status" value="1"/>
</dbReference>
<reference evidence="9 10" key="1">
    <citation type="submission" date="2020-02" db="EMBL/GenBank/DDBJ databases">
        <title>Whole-genome analyses of novel actinobacteria.</title>
        <authorList>
            <person name="Sahin N."/>
        </authorList>
    </citation>
    <scope>NUCLEOTIDE SEQUENCE [LARGE SCALE GENOMIC DNA]</scope>
    <source>
        <strain evidence="9 10">KC13</strain>
    </source>
</reference>
<dbReference type="InterPro" id="IPR050901">
    <property type="entry name" value="BP-dep_ABC_trans_perm"/>
</dbReference>
<evidence type="ECO:0000256" key="2">
    <source>
        <dbReference type="ARBA" id="ARBA00022448"/>
    </source>
</evidence>
<evidence type="ECO:0000313" key="10">
    <source>
        <dbReference type="Proteomes" id="UP000483261"/>
    </source>
</evidence>
<dbReference type="PANTHER" id="PTHR32243:SF18">
    <property type="entry name" value="INNER MEMBRANE ABC TRANSPORTER PERMEASE PROTEIN YCJP"/>
    <property type="match status" value="1"/>
</dbReference>
<evidence type="ECO:0000256" key="4">
    <source>
        <dbReference type="ARBA" id="ARBA00022692"/>
    </source>
</evidence>